<dbReference type="OrthoDB" id="9780884at2"/>
<dbReference type="STRING" id="643648.Slip_0564"/>
<dbReference type="InterPro" id="IPR029052">
    <property type="entry name" value="Metallo-depent_PP-like"/>
</dbReference>
<feature type="domain" description="Calcineurin-like phosphoesterase" evidence="2">
    <location>
        <begin position="157"/>
        <end position="324"/>
    </location>
</feature>
<dbReference type="PANTHER" id="PTHR31302">
    <property type="entry name" value="TRANSMEMBRANE PROTEIN WITH METALLOPHOSPHOESTERASE DOMAIN-RELATED"/>
    <property type="match status" value="1"/>
</dbReference>
<dbReference type="Pfam" id="PF00149">
    <property type="entry name" value="Metallophos"/>
    <property type="match status" value="1"/>
</dbReference>
<reference evidence="3 4" key="2">
    <citation type="journal article" date="2010" name="Stand. Genomic Sci.">
        <title>Complete genome sequence of Syntrophothermus lipocalidus type strain (TGB-C1).</title>
        <authorList>
            <person name="Djao O.D."/>
            <person name="Zhang X."/>
            <person name="Lucas S."/>
            <person name="Lapidus A."/>
            <person name="Del Rio T.G."/>
            <person name="Nolan M."/>
            <person name="Tice H."/>
            <person name="Cheng J.F."/>
            <person name="Han C."/>
            <person name="Tapia R."/>
            <person name="Goodwin L."/>
            <person name="Pitluck S."/>
            <person name="Liolios K."/>
            <person name="Ivanova N."/>
            <person name="Mavromatis K."/>
            <person name="Mikhailova N."/>
            <person name="Ovchinnikova G."/>
            <person name="Pati A."/>
            <person name="Brambilla E."/>
            <person name="Chen A."/>
            <person name="Palaniappan K."/>
            <person name="Land M."/>
            <person name="Hauser L."/>
            <person name="Chang Y.J."/>
            <person name="Jeffries C.D."/>
            <person name="Rohde M."/>
            <person name="Sikorski J."/>
            <person name="Spring S."/>
            <person name="Goker M."/>
            <person name="Detter J.C."/>
            <person name="Woyke T."/>
            <person name="Bristow J."/>
            <person name="Eisen J.A."/>
            <person name="Markowitz V."/>
            <person name="Hugenholtz P."/>
            <person name="Kyrpides N.C."/>
            <person name="Klenk H.P."/>
        </authorList>
    </citation>
    <scope>NUCLEOTIDE SEQUENCE [LARGE SCALE GENOMIC DNA]</scope>
    <source>
        <strain evidence="4">DSM 12680 / TGB-C1</strain>
    </source>
</reference>
<dbReference type="KEGG" id="slp:Slip_0564"/>
<dbReference type="InterPro" id="IPR051158">
    <property type="entry name" value="Metallophosphoesterase_sf"/>
</dbReference>
<feature type="transmembrane region" description="Helical" evidence="1">
    <location>
        <begin position="113"/>
        <end position="133"/>
    </location>
</feature>
<evidence type="ECO:0000259" key="2">
    <source>
        <dbReference type="Pfam" id="PF00149"/>
    </source>
</evidence>
<feature type="transmembrane region" description="Helical" evidence="1">
    <location>
        <begin position="68"/>
        <end position="92"/>
    </location>
</feature>
<keyword evidence="1" id="KW-1133">Transmembrane helix</keyword>
<dbReference type="HOGENOM" id="CLU_025443_0_0_9"/>
<gene>
    <name evidence="3" type="ordered locus">Slip_0564</name>
</gene>
<feature type="transmembrane region" description="Helical" evidence="1">
    <location>
        <begin position="35"/>
        <end position="56"/>
    </location>
</feature>
<dbReference type="Gene3D" id="3.60.21.10">
    <property type="match status" value="1"/>
</dbReference>
<organism evidence="3 4">
    <name type="scientific">Syntrophothermus lipocalidus (strain DSM 12680 / TGB-C1)</name>
    <dbReference type="NCBI Taxonomy" id="643648"/>
    <lineage>
        <taxon>Bacteria</taxon>
        <taxon>Bacillati</taxon>
        <taxon>Bacillota</taxon>
        <taxon>Clostridia</taxon>
        <taxon>Eubacteriales</taxon>
        <taxon>Syntrophomonadaceae</taxon>
        <taxon>Syntrophothermus</taxon>
    </lineage>
</organism>
<evidence type="ECO:0000313" key="3">
    <source>
        <dbReference type="EMBL" id="ADI01348.1"/>
    </source>
</evidence>
<dbReference type="InterPro" id="IPR004843">
    <property type="entry name" value="Calcineurin-like_PHP"/>
</dbReference>
<dbReference type="EMBL" id="CP002048">
    <property type="protein sequence ID" value="ADI01348.1"/>
    <property type="molecule type" value="Genomic_DNA"/>
</dbReference>
<dbReference type="GO" id="GO:0016787">
    <property type="term" value="F:hydrolase activity"/>
    <property type="evidence" value="ECO:0007669"/>
    <property type="project" value="InterPro"/>
</dbReference>
<proteinExistence type="predicted"/>
<sequence>MRTTRLLIIAVIILLYGIMNYYIGKRLWALASPLLSPGSPVLFWSFFWLVAFSYLAARVAGPYLPPRLASALVIVGSYWLAAMFYLFLLLGLGDTIRLIGSYAGFVSPSPSEAHLTTSVALFMTLGIVGYGVWNAQNPRVTYHEVRIPKASPELDKLRIVMVSDVHLGTIIGPKRLSHLVTTVNHLDPDLVLLPGDIVDDHPGPWPEHNVVELLSQLKTRYGTYAVLGNHEYIGGRVEETINLLEKAGITVLCDDVVLVKNSFYLAGRNEKLARIMAGKTRLPLARILAGIDRSRPIILMDHQPIDLDEALNEGVDLQVSGHTHLGQLFPNRFVTRRVYEVDWGYLRKDNLQVIVSCGFGTWGPPIRVGNHPEIVVINVRFGCN</sequence>
<dbReference type="SUPFAM" id="SSF56300">
    <property type="entry name" value="Metallo-dependent phosphatases"/>
    <property type="match status" value="1"/>
</dbReference>
<feature type="transmembrane region" description="Helical" evidence="1">
    <location>
        <begin position="6"/>
        <end position="23"/>
    </location>
</feature>
<dbReference type="PANTHER" id="PTHR31302:SF0">
    <property type="entry name" value="TRANSMEMBRANE PROTEIN WITH METALLOPHOSPHOESTERASE DOMAIN"/>
    <property type="match status" value="1"/>
</dbReference>
<dbReference type="eggNOG" id="COG1408">
    <property type="taxonomic scope" value="Bacteria"/>
</dbReference>
<protein>
    <submittedName>
        <fullName evidence="3">Metallophosphoesterase</fullName>
    </submittedName>
</protein>
<reference evidence="4" key="1">
    <citation type="journal article" date="2010" name="Stand. Genomic Sci.">
        <title>Complete genome sequence of Syntrophothermus lipocalidus type strain (TGB-C1T).</title>
        <authorList>
            <consortium name="US DOE Joint Genome Institute (JGI-PGF)"/>
            <person name="Djao O."/>
            <person name="Zhang X."/>
            <person name="Lucas S."/>
            <person name="Lapidus A."/>
            <person name="Glavina Del Rio T."/>
            <person name="Nolan M."/>
            <person name="Tice H."/>
            <person name="Cheng J."/>
            <person name="Han C."/>
            <person name="Tapia R."/>
            <person name="Goodwin L."/>
            <person name="Pitluck S."/>
            <person name="Liolios K."/>
            <person name="Ivanova N."/>
            <person name="Mavromatis K."/>
            <person name="Mikhailova N."/>
            <person name="Ovchinnikova G."/>
            <person name="Pati A."/>
            <person name="Brambilla E."/>
            <person name="Chen A."/>
            <person name="Palaniappan K."/>
            <person name="Land M."/>
            <person name="Hauser L."/>
            <person name="Chang Y."/>
            <person name="Jeffries C."/>
            <person name="Rohde M."/>
            <person name="Sikorski J."/>
            <person name="Spring S."/>
            <person name="Goker M."/>
            <person name="Detter J."/>
            <person name="Woyke T."/>
            <person name="Bristow J."/>
            <person name="Eisen J."/>
            <person name="Markowitz V."/>
            <person name="Hugenholtz P."/>
            <person name="Kyrpides N."/>
            <person name="Klenk H."/>
        </authorList>
    </citation>
    <scope>NUCLEOTIDE SEQUENCE [LARGE SCALE GENOMIC DNA]</scope>
    <source>
        <strain evidence="4">DSM 12680 / TGB-C1</strain>
    </source>
</reference>
<dbReference type="Proteomes" id="UP000000378">
    <property type="component" value="Chromosome"/>
</dbReference>
<name>D7CKW3_SYNLT</name>
<dbReference type="RefSeq" id="WP_013174750.1">
    <property type="nucleotide sequence ID" value="NC_014220.1"/>
</dbReference>
<dbReference type="AlphaFoldDB" id="D7CKW3"/>
<keyword evidence="4" id="KW-1185">Reference proteome</keyword>
<dbReference type="CDD" id="cd07385">
    <property type="entry name" value="MPP_YkuE_C"/>
    <property type="match status" value="1"/>
</dbReference>
<keyword evidence="1" id="KW-0812">Transmembrane</keyword>
<evidence type="ECO:0000313" key="4">
    <source>
        <dbReference type="Proteomes" id="UP000000378"/>
    </source>
</evidence>
<evidence type="ECO:0000256" key="1">
    <source>
        <dbReference type="SAM" id="Phobius"/>
    </source>
</evidence>
<keyword evidence="1" id="KW-0472">Membrane</keyword>
<accession>D7CKW3</accession>